<dbReference type="EMBL" id="LAZR01025096">
    <property type="protein sequence ID" value="KKL73005.1"/>
    <property type="molecule type" value="Genomic_DNA"/>
</dbReference>
<sequence>MAFLGFDLEEAPSDLQPVFAFESDQFQEFDEPGLISKRLLPA</sequence>
<organism evidence="1">
    <name type="scientific">marine sediment metagenome</name>
    <dbReference type="NCBI Taxonomy" id="412755"/>
    <lineage>
        <taxon>unclassified sequences</taxon>
        <taxon>metagenomes</taxon>
        <taxon>ecological metagenomes</taxon>
    </lineage>
</organism>
<dbReference type="AlphaFoldDB" id="A0A0F9GUG4"/>
<protein>
    <submittedName>
        <fullName evidence="1">Uncharacterized protein</fullName>
    </submittedName>
</protein>
<name>A0A0F9GUG4_9ZZZZ</name>
<accession>A0A0F9GUG4</accession>
<gene>
    <name evidence="1" type="ORF">LCGC14_2079220</name>
</gene>
<evidence type="ECO:0000313" key="1">
    <source>
        <dbReference type="EMBL" id="KKL73005.1"/>
    </source>
</evidence>
<proteinExistence type="predicted"/>
<reference evidence="1" key="1">
    <citation type="journal article" date="2015" name="Nature">
        <title>Complex archaea that bridge the gap between prokaryotes and eukaryotes.</title>
        <authorList>
            <person name="Spang A."/>
            <person name="Saw J.H."/>
            <person name="Jorgensen S.L."/>
            <person name="Zaremba-Niedzwiedzka K."/>
            <person name="Martijn J."/>
            <person name="Lind A.E."/>
            <person name="van Eijk R."/>
            <person name="Schleper C."/>
            <person name="Guy L."/>
            <person name="Ettema T.J."/>
        </authorList>
    </citation>
    <scope>NUCLEOTIDE SEQUENCE</scope>
</reference>
<comment type="caution">
    <text evidence="1">The sequence shown here is derived from an EMBL/GenBank/DDBJ whole genome shotgun (WGS) entry which is preliminary data.</text>
</comment>